<dbReference type="EMBL" id="PGCK01000004">
    <property type="protein sequence ID" value="MCD1294610.1"/>
    <property type="molecule type" value="Genomic_DNA"/>
</dbReference>
<evidence type="ECO:0000313" key="2">
    <source>
        <dbReference type="EMBL" id="MCD1294610.1"/>
    </source>
</evidence>
<proteinExistence type="predicted"/>
<dbReference type="AlphaFoldDB" id="A0AAP2REJ5"/>
<dbReference type="RefSeq" id="WP_230741445.1">
    <property type="nucleotide sequence ID" value="NZ_PGCK01000004.1"/>
</dbReference>
<accession>A0AAP2REJ5</accession>
<evidence type="ECO:0000313" key="3">
    <source>
        <dbReference type="Proteomes" id="UP001320159"/>
    </source>
</evidence>
<dbReference type="InterPro" id="IPR025874">
    <property type="entry name" value="DZR"/>
</dbReference>
<protein>
    <recommendedName>
        <fullName evidence="1">DZANK-type domain-containing protein</fullName>
    </recommendedName>
</protein>
<sequence>MNGNDELLSREPCRYCDKMIPADSAFCPVCKRVNPLGPIRCPICKNIVDEDCRICAHCGTSMEMDCPKCGRTVFYEEYCEYCGAKLRGVKIPEERASVGVCLD</sequence>
<keyword evidence="3" id="KW-1185">Reference proteome</keyword>
<name>A0AAP2REJ5_9EURY</name>
<feature type="domain" description="DZANK-type" evidence="1">
    <location>
        <begin position="13"/>
        <end position="59"/>
    </location>
</feature>
<comment type="caution">
    <text evidence="2">The sequence shown here is derived from an EMBL/GenBank/DDBJ whole genome shotgun (WGS) entry which is preliminary data.</text>
</comment>
<organism evidence="2 3">
    <name type="scientific">Methanooceanicella nereidis</name>
    <dbReference type="NCBI Taxonomy" id="2052831"/>
    <lineage>
        <taxon>Archaea</taxon>
        <taxon>Methanobacteriati</taxon>
        <taxon>Methanobacteriota</taxon>
        <taxon>Stenosarchaea group</taxon>
        <taxon>Methanomicrobia</taxon>
        <taxon>Methanocellales</taxon>
        <taxon>Methanocellaceae</taxon>
        <taxon>Methanooceanicella</taxon>
    </lineage>
</organism>
<evidence type="ECO:0000259" key="1">
    <source>
        <dbReference type="Pfam" id="PF12773"/>
    </source>
</evidence>
<dbReference type="Pfam" id="PF12773">
    <property type="entry name" value="DZR"/>
    <property type="match status" value="1"/>
</dbReference>
<gene>
    <name evidence="2" type="ORF">CUJ83_06300</name>
</gene>
<reference evidence="2 3" key="1">
    <citation type="submission" date="2017-11" db="EMBL/GenBank/DDBJ databases">
        <title>Isolation and Characterization of Family Methanocellaceae Species from Potential Methane Hydrate Area Offshore Southwestern Taiwan.</title>
        <authorList>
            <person name="Zhang W.-L."/>
            <person name="Chen W.-C."/>
            <person name="Lai M.-C."/>
            <person name="Chen S.-C."/>
        </authorList>
    </citation>
    <scope>NUCLEOTIDE SEQUENCE [LARGE SCALE GENOMIC DNA]</scope>
    <source>
        <strain evidence="2 3">CWC-04</strain>
    </source>
</reference>
<dbReference type="Proteomes" id="UP001320159">
    <property type="component" value="Unassembled WGS sequence"/>
</dbReference>